<keyword evidence="3" id="KW-1185">Reference proteome</keyword>
<dbReference type="Proteomes" id="UP000602442">
    <property type="component" value="Unassembled WGS sequence"/>
</dbReference>
<comment type="caution">
    <text evidence="2">The sequence shown here is derived from an EMBL/GenBank/DDBJ whole genome shotgun (WGS) entry which is preliminary data.</text>
</comment>
<feature type="chain" id="PRO_5046620140" evidence="1">
    <location>
        <begin position="27"/>
        <end position="99"/>
    </location>
</feature>
<keyword evidence="1" id="KW-0732">Signal</keyword>
<dbReference type="EMBL" id="JAEANY010000001">
    <property type="protein sequence ID" value="MBH5321433.1"/>
    <property type="molecule type" value="Genomic_DNA"/>
</dbReference>
<dbReference type="InterPro" id="IPR030972">
    <property type="entry name" value="UrcA_uranyl"/>
</dbReference>
<dbReference type="RefSeq" id="WP_197920094.1">
    <property type="nucleotide sequence ID" value="NZ_CAWPTA010000006.1"/>
</dbReference>
<dbReference type="NCBIfam" id="TIGR04433">
    <property type="entry name" value="UrcA_uranyl"/>
    <property type="match status" value="1"/>
</dbReference>
<accession>A0ABS0N0E0</accession>
<reference evidence="2 3" key="1">
    <citation type="submission" date="2020-11" db="EMBL/GenBank/DDBJ databases">
        <title>Erythrobacter sediminis sp. nov., a marine bacterium from a tidal flat of Garorim Bay.</title>
        <authorList>
            <person name="Kim D."/>
            <person name="Yoo Y."/>
            <person name="Kim J.-J."/>
        </authorList>
    </citation>
    <scope>NUCLEOTIDE SEQUENCE [LARGE SCALE GENOMIC DNA]</scope>
    <source>
        <strain evidence="2 3">JGD-13</strain>
    </source>
</reference>
<proteinExistence type="predicted"/>
<evidence type="ECO:0000256" key="1">
    <source>
        <dbReference type="SAM" id="SignalP"/>
    </source>
</evidence>
<name>A0ABS0N0E0_9SPHN</name>
<evidence type="ECO:0000313" key="3">
    <source>
        <dbReference type="Proteomes" id="UP000602442"/>
    </source>
</evidence>
<evidence type="ECO:0000313" key="2">
    <source>
        <dbReference type="EMBL" id="MBH5321433.1"/>
    </source>
</evidence>
<gene>
    <name evidence="2" type="ORF">I5L03_02390</name>
</gene>
<protein>
    <submittedName>
        <fullName evidence="2">UrcA family protein</fullName>
    </submittedName>
</protein>
<sequence length="99" mass="10720">MMNRISAMALAVVATGIVLSPAIAYAQDERTASISYSDLDLSTESGVAALEQRIERAARYVCGLDDVNLGTRLRSREARQCVSEARTSIEESLAEVIEL</sequence>
<feature type="signal peptide" evidence="1">
    <location>
        <begin position="1"/>
        <end position="26"/>
    </location>
</feature>
<organism evidence="2 3">
    <name type="scientific">Aurantiacibacter sediminis</name>
    <dbReference type="NCBI Taxonomy" id="2793064"/>
    <lineage>
        <taxon>Bacteria</taxon>
        <taxon>Pseudomonadati</taxon>
        <taxon>Pseudomonadota</taxon>
        <taxon>Alphaproteobacteria</taxon>
        <taxon>Sphingomonadales</taxon>
        <taxon>Erythrobacteraceae</taxon>
        <taxon>Aurantiacibacter</taxon>
    </lineage>
</organism>